<organism evidence="1 2">
    <name type="scientific">Ureibacillus yapensis</name>
    <dbReference type="NCBI Taxonomy" id="2304605"/>
    <lineage>
        <taxon>Bacteria</taxon>
        <taxon>Bacillati</taxon>
        <taxon>Bacillota</taxon>
        <taxon>Bacilli</taxon>
        <taxon>Bacillales</taxon>
        <taxon>Caryophanaceae</taxon>
        <taxon>Ureibacillus</taxon>
    </lineage>
</organism>
<evidence type="ECO:0000313" key="2">
    <source>
        <dbReference type="Proteomes" id="UP000265692"/>
    </source>
</evidence>
<dbReference type="Proteomes" id="UP000265692">
    <property type="component" value="Unassembled WGS sequence"/>
</dbReference>
<gene>
    <name evidence="1" type="ORF">D1B33_12775</name>
</gene>
<dbReference type="AlphaFoldDB" id="A0A396SBS2"/>
<sequence>MPAPTSIGDSDKKALFAFVGRVETLEELAAGAGQQERWRRLASSIAQSTSVRKQESGEKGIYRIIR</sequence>
<reference evidence="1 2" key="1">
    <citation type="submission" date="2018-08" db="EMBL/GenBank/DDBJ databases">
        <title>Lysinibacillus sp. YLB-03 draft genome sequence.</title>
        <authorList>
            <person name="Yu L."/>
        </authorList>
    </citation>
    <scope>NUCLEOTIDE SEQUENCE [LARGE SCALE GENOMIC DNA]</scope>
    <source>
        <strain evidence="1 2">YLB-03</strain>
    </source>
</reference>
<dbReference type="EMBL" id="QWEI01000007">
    <property type="protein sequence ID" value="RHW34918.1"/>
    <property type="molecule type" value="Genomic_DNA"/>
</dbReference>
<accession>A0A396SBS2</accession>
<evidence type="ECO:0000313" key="1">
    <source>
        <dbReference type="EMBL" id="RHW34918.1"/>
    </source>
</evidence>
<keyword evidence="2" id="KW-1185">Reference proteome</keyword>
<protein>
    <submittedName>
        <fullName evidence="1">Uncharacterized protein</fullName>
    </submittedName>
</protein>
<comment type="caution">
    <text evidence="1">The sequence shown here is derived from an EMBL/GenBank/DDBJ whole genome shotgun (WGS) entry which is preliminary data.</text>
</comment>
<proteinExistence type="predicted"/>
<name>A0A396SBS2_9BACL</name>